<evidence type="ECO:0000313" key="2">
    <source>
        <dbReference type="Proteomes" id="UP000233766"/>
    </source>
</evidence>
<dbReference type="AlphaFoldDB" id="A0A2N3VGG6"/>
<organism evidence="1 2">
    <name type="scientific">Nocardia fluminea</name>
    <dbReference type="NCBI Taxonomy" id="134984"/>
    <lineage>
        <taxon>Bacteria</taxon>
        <taxon>Bacillati</taxon>
        <taxon>Actinomycetota</taxon>
        <taxon>Actinomycetes</taxon>
        <taxon>Mycobacteriales</taxon>
        <taxon>Nocardiaceae</taxon>
        <taxon>Nocardia</taxon>
    </lineage>
</organism>
<evidence type="ECO:0000313" key="1">
    <source>
        <dbReference type="EMBL" id="PKV80685.1"/>
    </source>
</evidence>
<evidence type="ECO:0008006" key="3">
    <source>
        <dbReference type="Google" id="ProtNLM"/>
    </source>
</evidence>
<comment type="caution">
    <text evidence="1">The sequence shown here is derived from an EMBL/GenBank/DDBJ whole genome shotgun (WGS) entry which is preliminary data.</text>
</comment>
<name>A0A2N3VGG6_9NOCA</name>
<dbReference type="Proteomes" id="UP000233766">
    <property type="component" value="Unassembled WGS sequence"/>
</dbReference>
<sequence length="44" mass="4729">MDLLVDQAFGVLWYRLAVTRAPLSDDLADRLADSLCGAPTPANP</sequence>
<protein>
    <recommendedName>
        <fullName evidence="3">Tetracyclin repressor-like C-terminal domain-containing protein</fullName>
    </recommendedName>
</protein>
<dbReference type="EMBL" id="PJMW01000002">
    <property type="protein sequence ID" value="PKV80685.1"/>
    <property type="molecule type" value="Genomic_DNA"/>
</dbReference>
<keyword evidence="2" id="KW-1185">Reference proteome</keyword>
<dbReference type="Gene3D" id="1.10.357.10">
    <property type="entry name" value="Tetracycline Repressor, domain 2"/>
    <property type="match status" value="1"/>
</dbReference>
<reference evidence="1 2" key="1">
    <citation type="submission" date="2017-12" db="EMBL/GenBank/DDBJ databases">
        <title>Sequencing the genomes of 1000 Actinobacteria strains.</title>
        <authorList>
            <person name="Klenk H.-P."/>
        </authorList>
    </citation>
    <scope>NUCLEOTIDE SEQUENCE [LARGE SCALE GENOMIC DNA]</scope>
    <source>
        <strain evidence="1 2">DSM 44489</strain>
    </source>
</reference>
<gene>
    <name evidence="1" type="ORF">ATK86_5118</name>
</gene>
<proteinExistence type="predicted"/>
<accession>A0A2N3VGG6</accession>